<feature type="transmembrane region" description="Helical" evidence="1">
    <location>
        <begin position="91"/>
        <end position="112"/>
    </location>
</feature>
<dbReference type="Proteomes" id="UP000007113">
    <property type="component" value="Chromosome"/>
</dbReference>
<feature type="transmembrane region" description="Helical" evidence="1">
    <location>
        <begin position="220"/>
        <end position="237"/>
    </location>
</feature>
<dbReference type="KEGG" id="gma:AciX8_1405"/>
<protein>
    <recommendedName>
        <fullName evidence="4">Glycosyltransferase RgtA/B/C/D-like domain-containing protein</fullName>
    </recommendedName>
</protein>
<evidence type="ECO:0008006" key="4">
    <source>
        <dbReference type="Google" id="ProtNLM"/>
    </source>
</evidence>
<proteinExistence type="predicted"/>
<reference evidence="2 3" key="1">
    <citation type="submission" date="2011-11" db="EMBL/GenBank/DDBJ databases">
        <title>Complete sequence of Granulicella mallensis MP5ACTX8.</title>
        <authorList>
            <consortium name="US DOE Joint Genome Institute"/>
            <person name="Lucas S."/>
            <person name="Copeland A."/>
            <person name="Lapidus A."/>
            <person name="Cheng J.-F."/>
            <person name="Goodwin L."/>
            <person name="Pitluck S."/>
            <person name="Peters L."/>
            <person name="Lu M."/>
            <person name="Detter J.C."/>
            <person name="Han C."/>
            <person name="Tapia R."/>
            <person name="Land M."/>
            <person name="Hauser L."/>
            <person name="Kyrpides N."/>
            <person name="Ivanova N."/>
            <person name="Mikhailova N."/>
            <person name="Pagani I."/>
            <person name="Rawat S."/>
            <person name="Mannisto M."/>
            <person name="Haggblom M."/>
            <person name="Woyke T."/>
        </authorList>
    </citation>
    <scope>NUCLEOTIDE SEQUENCE [LARGE SCALE GENOMIC DNA]</scope>
    <source>
        <strain evidence="3">ATCC BAA-1857 / DSM 23137 / MP5ACTX8</strain>
    </source>
</reference>
<evidence type="ECO:0000256" key="1">
    <source>
        <dbReference type="SAM" id="Phobius"/>
    </source>
</evidence>
<accession>G8P032</accession>
<dbReference type="AlphaFoldDB" id="G8P032"/>
<feature type="transmembrane region" description="Helical" evidence="1">
    <location>
        <begin position="118"/>
        <end position="134"/>
    </location>
</feature>
<keyword evidence="3" id="KW-1185">Reference proteome</keyword>
<feature type="transmembrane region" description="Helical" evidence="1">
    <location>
        <begin position="175"/>
        <end position="200"/>
    </location>
</feature>
<feature type="transmembrane region" description="Helical" evidence="1">
    <location>
        <begin position="347"/>
        <end position="369"/>
    </location>
</feature>
<feature type="transmembrane region" description="Helical" evidence="1">
    <location>
        <begin position="257"/>
        <end position="282"/>
    </location>
</feature>
<keyword evidence="1" id="KW-0472">Membrane</keyword>
<name>G8P032_GRAMM</name>
<evidence type="ECO:0000313" key="3">
    <source>
        <dbReference type="Proteomes" id="UP000007113"/>
    </source>
</evidence>
<dbReference type="EMBL" id="CP003130">
    <property type="protein sequence ID" value="AEU35748.1"/>
    <property type="molecule type" value="Genomic_DNA"/>
</dbReference>
<feature type="transmembrane region" description="Helical" evidence="1">
    <location>
        <begin position="289"/>
        <end position="307"/>
    </location>
</feature>
<gene>
    <name evidence="2" type="ordered locus">AciX8_1405</name>
</gene>
<dbReference type="HOGENOM" id="CLU_028735_0_0_0"/>
<sequence precursor="true">MVSNLDAPSMKRIFAILTFAALSMAALLALLPAAGHDQLWFLLMARRWLGGAQIYGPFLFDSNPPGVIWLSALPILLGQLLHLPSTTAAKLLVVLAEALSAGLSYRLLRYAWRPLEAYERWALLFAFLVLFGVVPARDFGQRDQMLAFLVLPYVLAAATDFHEHSLIFLRGTVGVMAAIGICLKPHHALLVIAIELALLFLPSPTTRTRRLQRLLRPEPLLILLLGAIFLAATHQFTPQYFTFALPVLHDTYWAIGHLSLAGLALEAIELCLLAAGTIALYAITKPQSLLLRLLLIAGAASLFAYFLQGTGWYYQQIPAIDLFGTALVLQLLNLAQRKQLTPPRWTVPAVAALCLLALALTTHFTGYPFTADRAFAIESPDPAFFKDLPPGTPVATLTTSVDEAMMPIERYHLTWAQRMNNLWLLPAILRNETPAAGKPPSHILQPSQLAALEALQHRFMVEDLNHWHPQLVLVERCQQASIHCQVLEDRHDNLLAWFLRDQAFAAVWRNYKYQGSRGSFDAYTLTPPSPSAGK</sequence>
<keyword evidence="1" id="KW-0812">Transmembrane</keyword>
<evidence type="ECO:0000313" key="2">
    <source>
        <dbReference type="EMBL" id="AEU35748.1"/>
    </source>
</evidence>
<dbReference type="eggNOG" id="COG2246">
    <property type="taxonomic scope" value="Bacteria"/>
</dbReference>
<feature type="transmembrane region" description="Helical" evidence="1">
    <location>
        <begin position="313"/>
        <end position="335"/>
    </location>
</feature>
<keyword evidence="1" id="KW-1133">Transmembrane helix</keyword>
<organism evidence="2 3">
    <name type="scientific">Granulicella mallensis (strain ATCC BAA-1857 / DSM 23137 / MP5ACTX8)</name>
    <dbReference type="NCBI Taxonomy" id="682795"/>
    <lineage>
        <taxon>Bacteria</taxon>
        <taxon>Pseudomonadati</taxon>
        <taxon>Acidobacteriota</taxon>
        <taxon>Terriglobia</taxon>
        <taxon>Terriglobales</taxon>
        <taxon>Acidobacteriaceae</taxon>
        <taxon>Granulicella</taxon>
    </lineage>
</organism>